<dbReference type="PANTHER" id="PTHR35356:SF3">
    <property type="entry name" value="OS01G0156300 PROTEIN"/>
    <property type="match status" value="1"/>
</dbReference>
<organism evidence="1 2">
    <name type="scientific">Urochloa decumbens</name>
    <dbReference type="NCBI Taxonomy" id="240449"/>
    <lineage>
        <taxon>Eukaryota</taxon>
        <taxon>Viridiplantae</taxon>
        <taxon>Streptophyta</taxon>
        <taxon>Embryophyta</taxon>
        <taxon>Tracheophyta</taxon>
        <taxon>Spermatophyta</taxon>
        <taxon>Magnoliopsida</taxon>
        <taxon>Liliopsida</taxon>
        <taxon>Poales</taxon>
        <taxon>Poaceae</taxon>
        <taxon>PACMAD clade</taxon>
        <taxon>Panicoideae</taxon>
        <taxon>Panicodae</taxon>
        <taxon>Paniceae</taxon>
        <taxon>Melinidinae</taxon>
        <taxon>Urochloa</taxon>
    </lineage>
</organism>
<reference evidence="1" key="1">
    <citation type="submission" date="2024-10" db="EMBL/GenBank/DDBJ databases">
        <authorList>
            <person name="Ryan C."/>
        </authorList>
    </citation>
    <scope>NUCLEOTIDE SEQUENCE [LARGE SCALE GENOMIC DNA]</scope>
</reference>
<dbReference type="Proteomes" id="UP001497457">
    <property type="component" value="Chromosome 17b"/>
</dbReference>
<name>A0ABC8YY75_9POAL</name>
<sequence length="188" mass="19709">MALRWTVPLQRRAVEVELCCVRACGFLAAAVESLASPMPVADAPADVRARLELVRGMLTGASDDLALAASSMEAAELFAVRGAAAKPTAPLASVQHIPGGNHHEAAARLALILFQSARPCTEQACNCVEWCRGHLRTAESLLAVPALPGVDGILDGEHFNALHDAVEDALNLAKVGAVLAIAAHWLVR</sequence>
<gene>
    <name evidence="1" type="ORF">URODEC1_LOCUS39077</name>
</gene>
<dbReference type="EMBL" id="OZ075127">
    <property type="protein sequence ID" value="CAL4951716.1"/>
    <property type="molecule type" value="Genomic_DNA"/>
</dbReference>
<dbReference type="Pfam" id="PF06533">
    <property type="entry name" value="DUF1110"/>
    <property type="match status" value="1"/>
</dbReference>
<keyword evidence="2" id="KW-1185">Reference proteome</keyword>
<evidence type="ECO:0000313" key="2">
    <source>
        <dbReference type="Proteomes" id="UP001497457"/>
    </source>
</evidence>
<dbReference type="InterPro" id="IPR010535">
    <property type="entry name" value="DUF1110"/>
</dbReference>
<dbReference type="PANTHER" id="PTHR35356">
    <property type="entry name" value="OS01G0156300 PROTEIN-RELATED"/>
    <property type="match status" value="1"/>
</dbReference>
<evidence type="ECO:0000313" key="1">
    <source>
        <dbReference type="EMBL" id="CAL4951716.1"/>
    </source>
</evidence>
<accession>A0ABC8YY75</accession>
<proteinExistence type="predicted"/>
<protein>
    <submittedName>
        <fullName evidence="1">Uncharacterized protein</fullName>
    </submittedName>
</protein>
<dbReference type="AlphaFoldDB" id="A0ABC8YY75"/>